<dbReference type="GO" id="GO:0006284">
    <property type="term" value="P:base-excision repair"/>
    <property type="evidence" value="ECO:0007669"/>
    <property type="project" value="InterPro"/>
</dbReference>
<keyword evidence="4" id="KW-0378">Hydrolase</keyword>
<dbReference type="GO" id="GO:0046872">
    <property type="term" value="F:metal ion binding"/>
    <property type="evidence" value="ECO:0007669"/>
    <property type="project" value="UniProtKB-KW"/>
</dbReference>
<dbReference type="GO" id="GO:0004844">
    <property type="term" value="F:uracil DNA N-glycosylase activity"/>
    <property type="evidence" value="ECO:0007669"/>
    <property type="project" value="InterPro"/>
</dbReference>
<protein>
    <recommendedName>
        <fullName evidence="9">Type-5 uracil-DNA glycosylase</fullName>
    </recommendedName>
</protein>
<reference evidence="11" key="1">
    <citation type="submission" date="2006-10" db="EMBL/GenBank/DDBJ databases">
        <title>Complete sequence of Solibacter usitatus Ellin6076.</title>
        <authorList>
            <consortium name="US DOE Joint Genome Institute"/>
            <person name="Copeland A."/>
            <person name="Lucas S."/>
            <person name="Lapidus A."/>
            <person name="Barry K."/>
            <person name="Detter J.C."/>
            <person name="Glavina del Rio T."/>
            <person name="Hammon N."/>
            <person name="Israni S."/>
            <person name="Dalin E."/>
            <person name="Tice H."/>
            <person name="Pitluck S."/>
            <person name="Thompson L.S."/>
            <person name="Brettin T."/>
            <person name="Bruce D."/>
            <person name="Han C."/>
            <person name="Tapia R."/>
            <person name="Gilna P."/>
            <person name="Schmutz J."/>
            <person name="Larimer F."/>
            <person name="Land M."/>
            <person name="Hauser L."/>
            <person name="Kyrpides N."/>
            <person name="Mikhailova N."/>
            <person name="Janssen P.H."/>
            <person name="Kuske C.R."/>
            <person name="Richardson P."/>
        </authorList>
    </citation>
    <scope>NUCLEOTIDE SEQUENCE</scope>
    <source>
        <strain evidence="11">Ellin6076</strain>
    </source>
</reference>
<dbReference type="Pfam" id="PF03167">
    <property type="entry name" value="UDG"/>
    <property type="match status" value="1"/>
</dbReference>
<dbReference type="SMART" id="SM00987">
    <property type="entry name" value="UreE_C"/>
    <property type="match status" value="1"/>
</dbReference>
<dbReference type="Gene3D" id="3.40.470.10">
    <property type="entry name" value="Uracil-DNA glycosylase-like domain"/>
    <property type="match status" value="1"/>
</dbReference>
<dbReference type="InterPro" id="IPR036895">
    <property type="entry name" value="Uracil-DNA_glycosylase-like_sf"/>
</dbReference>
<sequence length="233" mass="26053">MLELLQQEIIHCCRCPRLCAHTAEIAELKRRAYRDQTYWGRPVPSFGDPNARVLILGLAPGAHGSNRTGRMFTGDRSGDILYRVLHHTGFASQPVAVSREDGLQLHDLYITAAAHCAPPGNKPTPQELRNCRPYLERELELLTNLKVVVALGKIAFDVYLDVLKSQGVISSRAPFLFGHDLQYRTAPGHPILIASYHPSQQNTSTGKLTEKMLTDVFRRARRIGLPARPRSAR</sequence>
<keyword evidence="2" id="KW-0479">Metal-binding</keyword>
<dbReference type="AlphaFoldDB" id="Q01X21"/>
<dbReference type="SUPFAM" id="SSF52141">
    <property type="entry name" value="Uracil-DNA glycosylase-like"/>
    <property type="match status" value="1"/>
</dbReference>
<evidence type="ECO:0000256" key="2">
    <source>
        <dbReference type="ARBA" id="ARBA00022723"/>
    </source>
</evidence>
<keyword evidence="6" id="KW-0411">Iron-sulfur</keyword>
<name>Q01X21_SOLUE</name>
<dbReference type="GO" id="GO:0051539">
    <property type="term" value="F:4 iron, 4 sulfur cluster binding"/>
    <property type="evidence" value="ECO:0007669"/>
    <property type="project" value="UniProtKB-KW"/>
</dbReference>
<keyword evidence="1" id="KW-0004">4Fe-4S</keyword>
<evidence type="ECO:0000256" key="7">
    <source>
        <dbReference type="ARBA" id="ARBA00023204"/>
    </source>
</evidence>
<dbReference type="InParanoid" id="Q01X21"/>
<evidence type="ECO:0000313" key="11">
    <source>
        <dbReference type="EMBL" id="ABJ85794.1"/>
    </source>
</evidence>
<gene>
    <name evidence="11" type="ordered locus">Acid_4835</name>
</gene>
<evidence type="ECO:0000256" key="1">
    <source>
        <dbReference type="ARBA" id="ARBA00022485"/>
    </source>
</evidence>
<dbReference type="STRING" id="234267.Acid_4835"/>
<evidence type="ECO:0000256" key="6">
    <source>
        <dbReference type="ARBA" id="ARBA00023014"/>
    </source>
</evidence>
<evidence type="ECO:0000256" key="5">
    <source>
        <dbReference type="ARBA" id="ARBA00023004"/>
    </source>
</evidence>
<proteinExistence type="inferred from homology"/>
<dbReference type="CDD" id="cd10031">
    <property type="entry name" value="UDG-F5_TTUDGB_like"/>
    <property type="match status" value="1"/>
</dbReference>
<comment type="similarity">
    <text evidence="8">Belongs to the uracil-DNA glycosylase (UDG) superfamily. Type 5 (UDGb) family.</text>
</comment>
<dbReference type="InterPro" id="IPR044147">
    <property type="entry name" value="UdgB-like"/>
</dbReference>
<dbReference type="InterPro" id="IPR005122">
    <property type="entry name" value="Uracil-DNA_glycosylase-like"/>
</dbReference>
<accession>Q01X21</accession>
<keyword evidence="3" id="KW-0227">DNA damage</keyword>
<dbReference type="KEGG" id="sus:Acid_4835"/>
<dbReference type="HOGENOM" id="CLU_083279_0_0_0"/>
<dbReference type="eggNOG" id="COG1573">
    <property type="taxonomic scope" value="Bacteria"/>
</dbReference>
<dbReference type="GO" id="GO:0033958">
    <property type="term" value="F:DNA-deoxyinosine glycosylase activity"/>
    <property type="evidence" value="ECO:0007669"/>
    <property type="project" value="InterPro"/>
</dbReference>
<dbReference type="EMBL" id="CP000473">
    <property type="protein sequence ID" value="ABJ85794.1"/>
    <property type="molecule type" value="Genomic_DNA"/>
</dbReference>
<evidence type="ECO:0000256" key="3">
    <source>
        <dbReference type="ARBA" id="ARBA00022763"/>
    </source>
</evidence>
<evidence type="ECO:0000256" key="4">
    <source>
        <dbReference type="ARBA" id="ARBA00022801"/>
    </source>
</evidence>
<dbReference type="InterPro" id="IPR051536">
    <property type="entry name" value="UDG_Type-4/5"/>
</dbReference>
<dbReference type="SMART" id="SM00986">
    <property type="entry name" value="UDG"/>
    <property type="match status" value="1"/>
</dbReference>
<keyword evidence="7" id="KW-0234">DNA repair</keyword>
<evidence type="ECO:0000256" key="9">
    <source>
        <dbReference type="ARBA" id="ARBA00023887"/>
    </source>
</evidence>
<organism evidence="11">
    <name type="scientific">Solibacter usitatus (strain Ellin6076)</name>
    <dbReference type="NCBI Taxonomy" id="234267"/>
    <lineage>
        <taxon>Bacteria</taxon>
        <taxon>Pseudomonadati</taxon>
        <taxon>Acidobacteriota</taxon>
        <taxon>Terriglobia</taxon>
        <taxon>Bryobacterales</taxon>
        <taxon>Solibacteraceae</taxon>
        <taxon>Candidatus Solibacter</taxon>
    </lineage>
</organism>
<evidence type="ECO:0000256" key="8">
    <source>
        <dbReference type="ARBA" id="ARBA00023779"/>
    </source>
</evidence>
<dbReference type="PANTHER" id="PTHR33693">
    <property type="entry name" value="TYPE-5 URACIL-DNA GLYCOSYLASE"/>
    <property type="match status" value="1"/>
</dbReference>
<dbReference type="PANTHER" id="PTHR33693:SF3">
    <property type="entry name" value="TYPE-5 URACIL-DNA GLYCOSYLASE"/>
    <property type="match status" value="1"/>
</dbReference>
<evidence type="ECO:0000259" key="10">
    <source>
        <dbReference type="SMART" id="SM00986"/>
    </source>
</evidence>
<keyword evidence="5" id="KW-0408">Iron</keyword>
<feature type="domain" description="Uracil-DNA glycosylase-like" evidence="10">
    <location>
        <begin position="44"/>
        <end position="217"/>
    </location>
</feature>